<evidence type="ECO:0000256" key="2">
    <source>
        <dbReference type="ARBA" id="ARBA00022448"/>
    </source>
</evidence>
<dbReference type="Pfam" id="PF07690">
    <property type="entry name" value="MFS_1"/>
    <property type="match status" value="1"/>
</dbReference>
<keyword evidence="3" id="KW-1003">Cell membrane</keyword>
<feature type="transmembrane region" description="Helical" evidence="7">
    <location>
        <begin position="205"/>
        <end position="230"/>
    </location>
</feature>
<dbReference type="InterPro" id="IPR036259">
    <property type="entry name" value="MFS_trans_sf"/>
</dbReference>
<dbReference type="Proteomes" id="UP000195087">
    <property type="component" value="Unassembled WGS sequence"/>
</dbReference>
<keyword evidence="5 7" id="KW-1133">Transmembrane helix</keyword>
<dbReference type="RefSeq" id="WP_044797260.1">
    <property type="nucleotide sequence ID" value="NZ_NFEH01000116.1"/>
</dbReference>
<dbReference type="FunFam" id="1.20.1250.20:FF:000378">
    <property type="entry name" value="MFS transporter"/>
    <property type="match status" value="1"/>
</dbReference>
<evidence type="ECO:0000256" key="4">
    <source>
        <dbReference type="ARBA" id="ARBA00022692"/>
    </source>
</evidence>
<dbReference type="CDD" id="cd06173">
    <property type="entry name" value="MFS_MefA_like"/>
    <property type="match status" value="1"/>
</dbReference>
<gene>
    <name evidence="9" type="ORF">BK769_28145</name>
</gene>
<dbReference type="PANTHER" id="PTHR43266:SF7">
    <property type="entry name" value="TRANSPORTER, PUTATIVE-RELATED"/>
    <property type="match status" value="1"/>
</dbReference>
<organism evidence="9 10">
    <name type="scientific">Bacillus thuringiensis serovar kumamotoensis</name>
    <dbReference type="NCBI Taxonomy" id="132267"/>
    <lineage>
        <taxon>Bacteria</taxon>
        <taxon>Bacillati</taxon>
        <taxon>Bacillota</taxon>
        <taxon>Bacilli</taxon>
        <taxon>Bacillales</taxon>
        <taxon>Bacillaceae</taxon>
        <taxon>Bacillus</taxon>
        <taxon>Bacillus cereus group</taxon>
    </lineage>
</organism>
<sequence>MWRNKNVWIVLIGEFIAGLGLWLGILGNLEFMQKYVPSDFMKSVILFIGLLAGVLVGPMAGRVIDQYEKKKVLLYAGFGRVLSVIFMFFAIQFESIAFMIAFMVALQISAAFYFPALQSVIPLIVREHELLQMNGVHMNVGTIARIAGTSLGGILLVVMSLQYMYAFSMAAYALLFLSTFFLQFEDKKSTTPSKQAAKDNSFMEVFRILKGIPIAFTALILSIIPLLFIAGFNLMVINISEMQHDPTIKGFIYTIEGVAFMLGAFVIKRLSDHFKPEKLLYFFAVCTAFAHLSLFFSDIKWMALTSFGLFGFSVGCFFPIMSTIFQTKVEKSYHGRLFSFRNMFERVMFQIVLLGTGFFLDTIGLQYMVLIFGVVSLLIISISLSLSKQKHYEKQHSQSANL</sequence>
<dbReference type="Gene3D" id="1.20.1250.20">
    <property type="entry name" value="MFS general substrate transporter like domains"/>
    <property type="match status" value="1"/>
</dbReference>
<feature type="transmembrane region" description="Helical" evidence="7">
    <location>
        <begin position="40"/>
        <end position="60"/>
    </location>
</feature>
<feature type="transmembrane region" description="Helical" evidence="7">
    <location>
        <begin position="366"/>
        <end position="386"/>
    </location>
</feature>
<dbReference type="PANTHER" id="PTHR43266">
    <property type="entry name" value="MACROLIDE-EFFLUX PROTEIN"/>
    <property type="match status" value="1"/>
</dbReference>
<dbReference type="InterPro" id="IPR011701">
    <property type="entry name" value="MFS"/>
</dbReference>
<reference evidence="9 10" key="1">
    <citation type="submission" date="2016-10" db="EMBL/GenBank/DDBJ databases">
        <title>Comparative genomics of Bacillus thuringiensis reveals a path to pathogens against multiple invertebrate hosts.</title>
        <authorList>
            <person name="Zheng J."/>
            <person name="Gao Q."/>
            <person name="Liu H."/>
            <person name="Peng D."/>
            <person name="Ruan L."/>
            <person name="Sun M."/>
        </authorList>
    </citation>
    <scope>NUCLEOTIDE SEQUENCE [LARGE SCALE GENOMIC DNA]</scope>
    <source>
        <strain evidence="9">BGSC 4W1</strain>
    </source>
</reference>
<proteinExistence type="predicted"/>
<feature type="transmembrane region" description="Helical" evidence="7">
    <location>
        <begin position="302"/>
        <end position="322"/>
    </location>
</feature>
<feature type="transmembrane region" description="Helical" evidence="7">
    <location>
        <begin position="163"/>
        <end position="184"/>
    </location>
</feature>
<evidence type="ECO:0000256" key="5">
    <source>
        <dbReference type="ARBA" id="ARBA00022989"/>
    </source>
</evidence>
<evidence type="ECO:0000256" key="1">
    <source>
        <dbReference type="ARBA" id="ARBA00004651"/>
    </source>
</evidence>
<comment type="caution">
    <text evidence="9">The sequence shown here is derived from an EMBL/GenBank/DDBJ whole genome shotgun (WGS) entry which is preliminary data.</text>
</comment>
<keyword evidence="2" id="KW-0813">Transport</keyword>
<feature type="transmembrane region" description="Helical" evidence="7">
    <location>
        <begin position="279"/>
        <end position="296"/>
    </location>
</feature>
<evidence type="ECO:0000313" key="10">
    <source>
        <dbReference type="Proteomes" id="UP000195087"/>
    </source>
</evidence>
<feature type="transmembrane region" description="Helical" evidence="7">
    <location>
        <begin position="72"/>
        <end position="91"/>
    </location>
</feature>
<comment type="subcellular location">
    <subcellularLocation>
        <location evidence="1">Cell membrane</location>
        <topology evidence="1">Multi-pass membrane protein</topology>
    </subcellularLocation>
</comment>
<keyword evidence="6 7" id="KW-0472">Membrane</keyword>
<feature type="transmembrane region" description="Helical" evidence="7">
    <location>
        <begin position="343"/>
        <end position="360"/>
    </location>
</feature>
<dbReference type="GO" id="GO:0005886">
    <property type="term" value="C:plasma membrane"/>
    <property type="evidence" value="ECO:0007669"/>
    <property type="project" value="UniProtKB-SubCell"/>
</dbReference>
<evidence type="ECO:0000256" key="7">
    <source>
        <dbReference type="SAM" id="Phobius"/>
    </source>
</evidence>
<dbReference type="SUPFAM" id="SSF103473">
    <property type="entry name" value="MFS general substrate transporter"/>
    <property type="match status" value="1"/>
</dbReference>
<protein>
    <submittedName>
        <fullName evidence="9">MFS transporter</fullName>
    </submittedName>
</protein>
<evidence type="ECO:0000259" key="8">
    <source>
        <dbReference type="PROSITE" id="PS50850"/>
    </source>
</evidence>
<feature type="transmembrane region" description="Helical" evidence="7">
    <location>
        <begin position="97"/>
        <end position="124"/>
    </location>
</feature>
<dbReference type="AlphaFoldDB" id="A0A9X6JKK3"/>
<feature type="domain" description="Major facilitator superfamily (MFS) profile" evidence="8">
    <location>
        <begin position="6"/>
        <end position="391"/>
    </location>
</feature>
<evidence type="ECO:0000256" key="6">
    <source>
        <dbReference type="ARBA" id="ARBA00023136"/>
    </source>
</evidence>
<dbReference type="GO" id="GO:0022857">
    <property type="term" value="F:transmembrane transporter activity"/>
    <property type="evidence" value="ECO:0007669"/>
    <property type="project" value="InterPro"/>
</dbReference>
<feature type="transmembrane region" description="Helical" evidence="7">
    <location>
        <begin position="7"/>
        <end position="28"/>
    </location>
</feature>
<evidence type="ECO:0000256" key="3">
    <source>
        <dbReference type="ARBA" id="ARBA00022475"/>
    </source>
</evidence>
<dbReference type="PROSITE" id="PS50850">
    <property type="entry name" value="MFS"/>
    <property type="match status" value="1"/>
</dbReference>
<accession>A0A9X6JKK3</accession>
<feature type="transmembrane region" description="Helical" evidence="7">
    <location>
        <begin position="136"/>
        <end position="157"/>
    </location>
</feature>
<evidence type="ECO:0000313" key="9">
    <source>
        <dbReference type="EMBL" id="OTZ68804.1"/>
    </source>
</evidence>
<dbReference type="EMBL" id="NFEH01000116">
    <property type="protein sequence ID" value="OTZ68804.1"/>
    <property type="molecule type" value="Genomic_DNA"/>
</dbReference>
<dbReference type="InterPro" id="IPR020846">
    <property type="entry name" value="MFS_dom"/>
</dbReference>
<feature type="transmembrane region" description="Helical" evidence="7">
    <location>
        <begin position="250"/>
        <end position="267"/>
    </location>
</feature>
<name>A0A9X6JKK3_BACUK</name>
<keyword evidence="4 7" id="KW-0812">Transmembrane</keyword>